<dbReference type="PANTHER" id="PTHR33542">
    <property type="entry name" value="SIROHYDROCHLORIN FERROCHELATASE, CHLOROPLASTIC"/>
    <property type="match status" value="1"/>
</dbReference>
<evidence type="ECO:0000313" key="3">
    <source>
        <dbReference type="EMBL" id="MFC5922218.1"/>
    </source>
</evidence>
<reference evidence="4" key="1">
    <citation type="journal article" date="2019" name="Int. J. Syst. Evol. Microbiol.">
        <title>The Global Catalogue of Microorganisms (GCM) 10K type strain sequencing project: providing services to taxonomists for standard genome sequencing and annotation.</title>
        <authorList>
            <consortium name="The Broad Institute Genomics Platform"/>
            <consortium name="The Broad Institute Genome Sequencing Center for Infectious Disease"/>
            <person name="Wu L."/>
            <person name="Ma J."/>
        </authorList>
    </citation>
    <scope>NUCLEOTIDE SEQUENCE [LARGE SCALE GENOMIC DNA]</scope>
    <source>
        <strain evidence="4">CGMCC 4.7144</strain>
    </source>
</reference>
<accession>A0ABW1GZR5</accession>
<keyword evidence="2" id="KW-0456">Lyase</keyword>
<dbReference type="InterPro" id="IPR050963">
    <property type="entry name" value="Sirohydro_Cobaltochel/CbiX"/>
</dbReference>
<dbReference type="RefSeq" id="WP_377504585.1">
    <property type="nucleotide sequence ID" value="NZ_JBHSQS010000001.1"/>
</dbReference>
<dbReference type="CDD" id="cd03416">
    <property type="entry name" value="CbiX_SirB_N"/>
    <property type="match status" value="1"/>
</dbReference>
<keyword evidence="4" id="KW-1185">Reference proteome</keyword>
<dbReference type="InterPro" id="IPR002762">
    <property type="entry name" value="CbiX-like"/>
</dbReference>
<organism evidence="3 4">
    <name type="scientific">Micromonospora vulcania</name>
    <dbReference type="NCBI Taxonomy" id="1441873"/>
    <lineage>
        <taxon>Bacteria</taxon>
        <taxon>Bacillati</taxon>
        <taxon>Actinomycetota</taxon>
        <taxon>Actinomycetes</taxon>
        <taxon>Micromonosporales</taxon>
        <taxon>Micromonosporaceae</taxon>
        <taxon>Micromonospora</taxon>
    </lineage>
</organism>
<dbReference type="Pfam" id="PF01903">
    <property type="entry name" value="CbiX"/>
    <property type="match status" value="2"/>
</dbReference>
<gene>
    <name evidence="3" type="ORF">ACFQGL_02535</name>
</gene>
<evidence type="ECO:0000256" key="2">
    <source>
        <dbReference type="ARBA" id="ARBA00023239"/>
    </source>
</evidence>
<name>A0ABW1GZR5_9ACTN</name>
<dbReference type="PANTHER" id="PTHR33542:SF5">
    <property type="entry name" value="FERROCHELATASE CHE1"/>
    <property type="match status" value="1"/>
</dbReference>
<keyword evidence="1" id="KW-0479">Metal-binding</keyword>
<dbReference type="Proteomes" id="UP001596226">
    <property type="component" value="Unassembled WGS sequence"/>
</dbReference>
<evidence type="ECO:0000313" key="4">
    <source>
        <dbReference type="Proteomes" id="UP001596226"/>
    </source>
</evidence>
<sequence length="270" mass="27489">MRAARLISPITTPTGPCAAGGADPVVLVAHGSRDPRAAMATRALARAVSAARPGTPVLASWLDHTEPGPTEVLRELAVAGHRRAVLVPLLLTAAYHRRVDIPAAVAAAARTGPALAVRVTDVLGPVDGAVDPALLAGLRRRLGEARPGRFDALVLAAAGTRDARARGSVGRVADALGAEFGVPCRVSYASAASPTTGVAVARLRAAGARRVAVAGYFLAPGLFHDAVTEVARAAGAVAVAAPLTDAPELADLVLRRVDGRSRERLVTPTV</sequence>
<dbReference type="Gene3D" id="3.40.50.1400">
    <property type="match status" value="2"/>
</dbReference>
<dbReference type="EMBL" id="JBHSQS010000001">
    <property type="protein sequence ID" value="MFC5922218.1"/>
    <property type="molecule type" value="Genomic_DNA"/>
</dbReference>
<dbReference type="SUPFAM" id="SSF53800">
    <property type="entry name" value="Chelatase"/>
    <property type="match status" value="1"/>
</dbReference>
<comment type="caution">
    <text evidence="3">The sequence shown here is derived from an EMBL/GenBank/DDBJ whole genome shotgun (WGS) entry which is preliminary data.</text>
</comment>
<protein>
    <submittedName>
        <fullName evidence="3">Sirohydrochlorin chelatase</fullName>
    </submittedName>
</protein>
<proteinExistence type="predicted"/>
<evidence type="ECO:0000256" key="1">
    <source>
        <dbReference type="ARBA" id="ARBA00022723"/>
    </source>
</evidence>